<evidence type="ECO:0000256" key="6">
    <source>
        <dbReference type="ARBA" id="ARBA00022485"/>
    </source>
</evidence>
<dbReference type="EC" id="3.2.2.31" evidence="4 14"/>
<dbReference type="PANTHER" id="PTHR42944">
    <property type="entry name" value="ADENINE DNA GLYCOSYLASE"/>
    <property type="match status" value="1"/>
</dbReference>
<dbReference type="GO" id="GO:0032357">
    <property type="term" value="F:oxidized purine DNA binding"/>
    <property type="evidence" value="ECO:0007669"/>
    <property type="project" value="TreeGrafter"/>
</dbReference>
<proteinExistence type="inferred from homology"/>
<keyword evidence="9" id="KW-0378">Hydrolase</keyword>
<dbReference type="SUPFAM" id="SSF48150">
    <property type="entry name" value="DNA-glycosylase"/>
    <property type="match status" value="1"/>
</dbReference>
<keyword evidence="7" id="KW-0479">Metal-binding</keyword>
<sequence>MKPIEFSKTLLAWYQENGRNLPWREDADPYKIWVSEIILQQTRVVQGLSYYLRFMSRFPNVAVLAAADESEVLKYWEGLGYYSRARNLHQAAQQIVARGAFPDTYEEIRKLKGIGDYTAAAIASFAFGLPHAVVDGNVYRVLSRYLGLDEPIDTTLGKKLFSKKAHELFDAAHAADYNQAIMDFGALQCVPKNPDCGICPFLHTCVAYKEGRVEDFPVKQGKQTVRSRYFTFIYIEFDGRVAMWRRSSGDIWAGLCQPFLLEWEGSLPGEEALLTRLSALLGYSVDTLKTLKNPVRQRLSHQLLHASFYVLSLPERPDPSCLPDGVFWVSREQVGQLAFPKMLINRWP</sequence>
<evidence type="ECO:0000256" key="5">
    <source>
        <dbReference type="ARBA" id="ARBA00022023"/>
    </source>
</evidence>
<dbReference type="GO" id="GO:0034039">
    <property type="term" value="F:8-oxo-7,8-dihydroguanine DNA N-glycosylase activity"/>
    <property type="evidence" value="ECO:0007669"/>
    <property type="project" value="TreeGrafter"/>
</dbReference>
<dbReference type="InterPro" id="IPR003265">
    <property type="entry name" value="HhH-GPD_domain"/>
</dbReference>
<dbReference type="GO" id="GO:0035485">
    <property type="term" value="F:adenine/guanine mispair binding"/>
    <property type="evidence" value="ECO:0007669"/>
    <property type="project" value="TreeGrafter"/>
</dbReference>
<dbReference type="Gene3D" id="1.10.1670.10">
    <property type="entry name" value="Helix-hairpin-Helix base-excision DNA repair enzymes (C-terminal)"/>
    <property type="match status" value="1"/>
</dbReference>
<dbReference type="FunFam" id="1.10.340.30:FF:000002">
    <property type="entry name" value="Adenine DNA glycosylase"/>
    <property type="match status" value="1"/>
</dbReference>
<dbReference type="InterPro" id="IPR015797">
    <property type="entry name" value="NUDIX_hydrolase-like_dom_sf"/>
</dbReference>
<dbReference type="GO" id="GO:0046872">
    <property type="term" value="F:metal ion binding"/>
    <property type="evidence" value="ECO:0007669"/>
    <property type="project" value="UniProtKB-UniRule"/>
</dbReference>
<dbReference type="GO" id="GO:0006298">
    <property type="term" value="P:mismatch repair"/>
    <property type="evidence" value="ECO:0007669"/>
    <property type="project" value="TreeGrafter"/>
</dbReference>
<evidence type="ECO:0000256" key="12">
    <source>
        <dbReference type="ARBA" id="ARBA00023204"/>
    </source>
</evidence>
<dbReference type="GO" id="GO:0000701">
    <property type="term" value="F:purine-specific mismatch base pair DNA N-glycosylase activity"/>
    <property type="evidence" value="ECO:0007669"/>
    <property type="project" value="UniProtKB-EC"/>
</dbReference>
<evidence type="ECO:0000256" key="9">
    <source>
        <dbReference type="ARBA" id="ARBA00022801"/>
    </source>
</evidence>
<dbReference type="PANTHER" id="PTHR42944:SF1">
    <property type="entry name" value="ADENINE DNA GLYCOSYLASE"/>
    <property type="match status" value="1"/>
</dbReference>
<keyword evidence="11" id="KW-0411">Iron-sulfur</keyword>
<evidence type="ECO:0000313" key="17">
    <source>
        <dbReference type="Proteomes" id="UP000823865"/>
    </source>
</evidence>
<dbReference type="EMBL" id="JAHLFU010000282">
    <property type="protein sequence ID" value="MBU3854779.1"/>
    <property type="molecule type" value="Genomic_DNA"/>
</dbReference>
<reference evidence="16" key="1">
    <citation type="journal article" date="2021" name="PeerJ">
        <title>Extensive microbial diversity within the chicken gut microbiome revealed by metagenomics and culture.</title>
        <authorList>
            <person name="Gilroy R."/>
            <person name="Ravi A."/>
            <person name="Getino M."/>
            <person name="Pursley I."/>
            <person name="Horton D.L."/>
            <person name="Alikhan N.F."/>
            <person name="Baker D."/>
            <person name="Gharbi K."/>
            <person name="Hall N."/>
            <person name="Watson M."/>
            <person name="Adriaenssens E.M."/>
            <person name="Foster-Nyarko E."/>
            <person name="Jarju S."/>
            <person name="Secka A."/>
            <person name="Antonio M."/>
            <person name="Oren A."/>
            <person name="Chaudhuri R.R."/>
            <person name="La Ragione R."/>
            <person name="Hildebrand F."/>
            <person name="Pallen M.J."/>
        </authorList>
    </citation>
    <scope>NUCLEOTIDE SEQUENCE</scope>
    <source>
        <strain evidence="16">G3-2149</strain>
    </source>
</reference>
<dbReference type="NCBIfam" id="TIGR01084">
    <property type="entry name" value="mutY"/>
    <property type="match status" value="1"/>
</dbReference>
<dbReference type="GO" id="GO:0051539">
    <property type="term" value="F:4 iron, 4 sulfur cluster binding"/>
    <property type="evidence" value="ECO:0007669"/>
    <property type="project" value="UniProtKB-UniRule"/>
</dbReference>
<comment type="cofactor">
    <cofactor evidence="14">
        <name>[4Fe-4S] cluster</name>
        <dbReference type="ChEBI" id="CHEBI:49883"/>
    </cofactor>
    <text evidence="14">Binds 1 [4Fe-4S] cluster.</text>
</comment>
<evidence type="ECO:0000256" key="7">
    <source>
        <dbReference type="ARBA" id="ARBA00022723"/>
    </source>
</evidence>
<keyword evidence="12" id="KW-0234">DNA repair</keyword>
<evidence type="ECO:0000256" key="3">
    <source>
        <dbReference type="ARBA" id="ARBA00008343"/>
    </source>
</evidence>
<dbReference type="CDD" id="cd00056">
    <property type="entry name" value="ENDO3c"/>
    <property type="match status" value="1"/>
</dbReference>
<name>A0A9E2P2B7_9BACT</name>
<comment type="similarity">
    <text evidence="3 14">Belongs to the Nth/MutY family.</text>
</comment>
<comment type="catalytic activity">
    <reaction evidence="1 14">
        <text>Hydrolyzes free adenine bases from 7,8-dihydro-8-oxoguanine:adenine mismatched double-stranded DNA, leaving an apurinic site.</text>
        <dbReference type="EC" id="3.2.2.31"/>
    </reaction>
</comment>
<dbReference type="InterPro" id="IPR044298">
    <property type="entry name" value="MIG/MutY"/>
</dbReference>
<comment type="caution">
    <text evidence="16">The sequence shown here is derived from an EMBL/GenBank/DDBJ whole genome shotgun (WGS) entry which is preliminary data.</text>
</comment>
<dbReference type="Proteomes" id="UP000823865">
    <property type="component" value="Unassembled WGS sequence"/>
</dbReference>
<dbReference type="InterPro" id="IPR005760">
    <property type="entry name" value="A/G_AdeGlyc_MutY"/>
</dbReference>
<dbReference type="InterPro" id="IPR000445">
    <property type="entry name" value="HhH_motif"/>
</dbReference>
<protein>
    <recommendedName>
        <fullName evidence="5 14">Adenine DNA glycosylase</fullName>
        <ecNumber evidence="4 14">3.2.2.31</ecNumber>
    </recommendedName>
</protein>
<dbReference type="SMART" id="SM00478">
    <property type="entry name" value="ENDO3c"/>
    <property type="match status" value="1"/>
</dbReference>
<dbReference type="AlphaFoldDB" id="A0A9E2P2B7"/>
<dbReference type="GO" id="GO:0006284">
    <property type="term" value="P:base-excision repair"/>
    <property type="evidence" value="ECO:0007669"/>
    <property type="project" value="UniProtKB-UniRule"/>
</dbReference>
<evidence type="ECO:0000256" key="11">
    <source>
        <dbReference type="ARBA" id="ARBA00023014"/>
    </source>
</evidence>
<keyword evidence="10 14" id="KW-0408">Iron</keyword>
<reference evidence="16" key="2">
    <citation type="submission" date="2021-04" db="EMBL/GenBank/DDBJ databases">
        <authorList>
            <person name="Gilroy R."/>
        </authorList>
    </citation>
    <scope>NUCLEOTIDE SEQUENCE</scope>
    <source>
        <strain evidence="16">G3-2149</strain>
    </source>
</reference>
<dbReference type="InterPro" id="IPR029119">
    <property type="entry name" value="MutY_C"/>
</dbReference>
<gene>
    <name evidence="16" type="primary">mutY</name>
    <name evidence="16" type="ORF">H9789_13390</name>
</gene>
<keyword evidence="6" id="KW-0004">4Fe-4S</keyword>
<dbReference type="InterPro" id="IPR011257">
    <property type="entry name" value="DNA_glycosylase"/>
</dbReference>
<accession>A0A9E2P2B7</accession>
<evidence type="ECO:0000259" key="15">
    <source>
        <dbReference type="SMART" id="SM00478"/>
    </source>
</evidence>
<dbReference type="Gene3D" id="3.90.79.10">
    <property type="entry name" value="Nucleoside Triphosphate Pyrophosphohydrolase"/>
    <property type="match status" value="1"/>
</dbReference>
<keyword evidence="8 14" id="KW-0227">DNA damage</keyword>
<evidence type="ECO:0000256" key="8">
    <source>
        <dbReference type="ARBA" id="ARBA00022763"/>
    </source>
</evidence>
<evidence type="ECO:0000256" key="10">
    <source>
        <dbReference type="ARBA" id="ARBA00023004"/>
    </source>
</evidence>
<evidence type="ECO:0000313" key="16">
    <source>
        <dbReference type="EMBL" id="MBU3854779.1"/>
    </source>
</evidence>
<dbReference type="CDD" id="cd03431">
    <property type="entry name" value="NUDIX_DNA_Glycosylase_C-MutY"/>
    <property type="match status" value="1"/>
</dbReference>
<dbReference type="Pfam" id="PF00730">
    <property type="entry name" value="HhH-GPD"/>
    <property type="match status" value="1"/>
</dbReference>
<dbReference type="SUPFAM" id="SSF55811">
    <property type="entry name" value="Nudix"/>
    <property type="match status" value="1"/>
</dbReference>
<evidence type="ECO:0000256" key="14">
    <source>
        <dbReference type="RuleBase" id="RU365096"/>
    </source>
</evidence>
<organism evidence="16 17">
    <name type="scientific">Candidatus Paraprevotella stercoravium</name>
    <dbReference type="NCBI Taxonomy" id="2838725"/>
    <lineage>
        <taxon>Bacteria</taxon>
        <taxon>Pseudomonadati</taxon>
        <taxon>Bacteroidota</taxon>
        <taxon>Bacteroidia</taxon>
        <taxon>Bacteroidales</taxon>
        <taxon>Prevotellaceae</taxon>
        <taxon>Paraprevotella</taxon>
    </lineage>
</organism>
<dbReference type="InterPro" id="IPR023170">
    <property type="entry name" value="HhH_base_excis_C"/>
</dbReference>
<evidence type="ECO:0000256" key="1">
    <source>
        <dbReference type="ARBA" id="ARBA00000843"/>
    </source>
</evidence>
<dbReference type="Pfam" id="PF14815">
    <property type="entry name" value="NUDIX_4"/>
    <property type="match status" value="1"/>
</dbReference>
<evidence type="ECO:0000256" key="2">
    <source>
        <dbReference type="ARBA" id="ARBA00002933"/>
    </source>
</evidence>
<evidence type="ECO:0000256" key="4">
    <source>
        <dbReference type="ARBA" id="ARBA00012045"/>
    </source>
</evidence>
<feature type="domain" description="HhH-GPD" evidence="15">
    <location>
        <begin position="38"/>
        <end position="187"/>
    </location>
</feature>
<comment type="function">
    <text evidence="2">Adenine glycosylase active on G-A mispairs. MutY also corrects error-prone DNA synthesis past GO lesions which are due to the oxidatively damaged form of guanine: 7,8-dihydro-8-oxoguanine (8-oxo-dGTP).</text>
</comment>
<keyword evidence="13 14" id="KW-0326">Glycosidase</keyword>
<evidence type="ECO:0000256" key="13">
    <source>
        <dbReference type="ARBA" id="ARBA00023295"/>
    </source>
</evidence>
<dbReference type="Pfam" id="PF00633">
    <property type="entry name" value="HHH"/>
    <property type="match status" value="1"/>
</dbReference>
<dbReference type="Gene3D" id="1.10.340.30">
    <property type="entry name" value="Hypothetical protein, domain 2"/>
    <property type="match status" value="1"/>
</dbReference>